<dbReference type="Gene3D" id="2.160.20.120">
    <property type="match status" value="1"/>
</dbReference>
<feature type="domain" description="Putative auto-transporter adhesin head GIN" evidence="2">
    <location>
        <begin position="39"/>
        <end position="162"/>
    </location>
</feature>
<keyword evidence="4" id="KW-1185">Reference proteome</keyword>
<evidence type="ECO:0000313" key="3">
    <source>
        <dbReference type="EMBL" id="MBT2162512.1"/>
    </source>
</evidence>
<dbReference type="Proteomes" id="UP000740413">
    <property type="component" value="Unassembled WGS sequence"/>
</dbReference>
<feature type="signal peptide" evidence="1">
    <location>
        <begin position="1"/>
        <end position="18"/>
    </location>
</feature>
<evidence type="ECO:0000313" key="4">
    <source>
        <dbReference type="Proteomes" id="UP000740413"/>
    </source>
</evidence>
<protein>
    <submittedName>
        <fullName evidence="3">DUF2807 domain-containing protein</fullName>
    </submittedName>
</protein>
<proteinExistence type="predicted"/>
<organism evidence="3 4">
    <name type="scientific">Zobellia barbeyronii</name>
    <dbReference type="NCBI Taxonomy" id="2748009"/>
    <lineage>
        <taxon>Bacteria</taxon>
        <taxon>Pseudomonadati</taxon>
        <taxon>Bacteroidota</taxon>
        <taxon>Flavobacteriia</taxon>
        <taxon>Flavobacteriales</taxon>
        <taxon>Flavobacteriaceae</taxon>
        <taxon>Zobellia</taxon>
    </lineage>
</organism>
<reference evidence="4" key="1">
    <citation type="submission" date="2023-07" db="EMBL/GenBank/DDBJ databases">
        <title>Zobellia barbeyronii sp. nov., a new marine flavobacterium, isolated from green and red algae.</title>
        <authorList>
            <person name="Nedashkovskaya O.I."/>
            <person name="Otstavnykh N."/>
            <person name="Zhukova N."/>
            <person name="Guzev K."/>
            <person name="Chausova V."/>
            <person name="Tekutyeva L."/>
            <person name="Mikhailov V."/>
            <person name="Isaeva M."/>
        </authorList>
    </citation>
    <scope>NUCLEOTIDE SEQUENCE [LARGE SCALE GENOMIC DNA]</scope>
    <source>
        <strain evidence="4">KMM 6746</strain>
    </source>
</reference>
<evidence type="ECO:0000259" key="2">
    <source>
        <dbReference type="Pfam" id="PF10988"/>
    </source>
</evidence>
<name>A0ABS5WGJ5_9FLAO</name>
<dbReference type="EMBL" id="JACATN010000004">
    <property type="protein sequence ID" value="MBT2162512.1"/>
    <property type="molecule type" value="Genomic_DNA"/>
</dbReference>
<dbReference type="Pfam" id="PF10988">
    <property type="entry name" value="DUF2807"/>
    <property type="match status" value="1"/>
</dbReference>
<dbReference type="RefSeq" id="WP_214612527.1">
    <property type="nucleotide sequence ID" value="NZ_JACATN010000004.1"/>
</dbReference>
<sequence>MRISVFLFALLISFQAFSQRKPKIKGNKEVVDVYQELPPFHAIELRDDLEIRLHDSTEEGIAITADDNLIDVLRFKVEDSVLQISSFYNITRKKKLEITVNYIYLESITMYDGEIDMDGAITSKDLYVDMHESSKLNLNADAEVFNINMEGNSSGEFNLKGQEVNLVLKDRIDVKIFSNSDLSNVKMYKNATAILEGTTYELYANLLENSKMKGEKLEAEAIYLTIEESASADVRPTKTIQLTSSGSAKTHLFGEGKIEIIDFLDTSALLKEK</sequence>
<evidence type="ECO:0000256" key="1">
    <source>
        <dbReference type="SAM" id="SignalP"/>
    </source>
</evidence>
<comment type="caution">
    <text evidence="3">The sequence shown here is derived from an EMBL/GenBank/DDBJ whole genome shotgun (WGS) entry which is preliminary data.</text>
</comment>
<accession>A0ABS5WGJ5</accession>
<feature type="chain" id="PRO_5046660629" evidence="1">
    <location>
        <begin position="19"/>
        <end position="273"/>
    </location>
</feature>
<gene>
    <name evidence="3" type="ORF">HW347_14665</name>
</gene>
<keyword evidence="1" id="KW-0732">Signal</keyword>
<dbReference type="InterPro" id="IPR021255">
    <property type="entry name" value="DUF2807"/>
</dbReference>